<dbReference type="AlphaFoldDB" id="A0A8H7UTC6"/>
<organism evidence="2 3">
    <name type="scientific">Mucor saturninus</name>
    <dbReference type="NCBI Taxonomy" id="64648"/>
    <lineage>
        <taxon>Eukaryota</taxon>
        <taxon>Fungi</taxon>
        <taxon>Fungi incertae sedis</taxon>
        <taxon>Mucoromycota</taxon>
        <taxon>Mucoromycotina</taxon>
        <taxon>Mucoromycetes</taxon>
        <taxon>Mucorales</taxon>
        <taxon>Mucorineae</taxon>
        <taxon>Mucoraceae</taxon>
        <taxon>Mucor</taxon>
    </lineage>
</organism>
<sequence>MPMHLTLLPEFGWSINGQHVYGPGSVFQGFVTVKNMPSHSRITKIKLAFSCVETILPYTITPGIIRSTRKPIFLVAKILQCDSTASAKSSYTFPFTLQLPMLQFPPSVKQSYYQCEYKLVATAVDMNLPDKIEIPVVYMPFIETSLLKSSMLLNTTINKELAAAIKLYTLNFVPGDYLKANIKINMSTPEKKYKDMTVVTELKQLTTILEFHDVPDQVKTVCSQTQALAMTSKNTPSTTDIELLLPADLTPSFVGNLVSVSYTLHIRLEHKGSLSSIWKQALKVIKIQVVVGTLGYGIRSSDALESYTRWNDDSSVESPMPSPIFIDSIEYEDALPLYESIKLPCYEGPTQCSSN</sequence>
<dbReference type="PANTHER" id="PTHR11188:SF17">
    <property type="entry name" value="FI21816P1"/>
    <property type="match status" value="1"/>
</dbReference>
<dbReference type="PANTHER" id="PTHR11188">
    <property type="entry name" value="ARRESTIN DOMAIN CONTAINING PROTEIN"/>
    <property type="match status" value="1"/>
</dbReference>
<proteinExistence type="predicted"/>
<evidence type="ECO:0000313" key="2">
    <source>
        <dbReference type="EMBL" id="KAG2193387.1"/>
    </source>
</evidence>
<dbReference type="InterPro" id="IPR050357">
    <property type="entry name" value="Arrestin_domain-protein"/>
</dbReference>
<dbReference type="InterPro" id="IPR011022">
    <property type="entry name" value="Arrestin_C-like"/>
</dbReference>
<dbReference type="SUPFAM" id="SSF81296">
    <property type="entry name" value="E set domains"/>
    <property type="match status" value="1"/>
</dbReference>
<protein>
    <recommendedName>
        <fullName evidence="1">Arrestin C-terminal-like domain-containing protein</fullName>
    </recommendedName>
</protein>
<dbReference type="Proteomes" id="UP000603453">
    <property type="component" value="Unassembled WGS sequence"/>
</dbReference>
<dbReference type="EMBL" id="JAEPRD010000235">
    <property type="protein sequence ID" value="KAG2193387.1"/>
    <property type="molecule type" value="Genomic_DNA"/>
</dbReference>
<dbReference type="GO" id="GO:0005737">
    <property type="term" value="C:cytoplasm"/>
    <property type="evidence" value="ECO:0007669"/>
    <property type="project" value="TreeGrafter"/>
</dbReference>
<name>A0A8H7UTC6_9FUNG</name>
<gene>
    <name evidence="2" type="ORF">INT47_007679</name>
</gene>
<evidence type="ECO:0000313" key="3">
    <source>
        <dbReference type="Proteomes" id="UP000603453"/>
    </source>
</evidence>
<dbReference type="Pfam" id="PF02752">
    <property type="entry name" value="Arrestin_C"/>
    <property type="match status" value="1"/>
</dbReference>
<dbReference type="GO" id="GO:0015031">
    <property type="term" value="P:protein transport"/>
    <property type="evidence" value="ECO:0007669"/>
    <property type="project" value="TreeGrafter"/>
</dbReference>
<feature type="domain" description="Arrestin C-terminal-like" evidence="1">
    <location>
        <begin position="163"/>
        <end position="275"/>
    </location>
</feature>
<dbReference type="OrthoDB" id="2333384at2759"/>
<dbReference type="Gene3D" id="2.60.40.640">
    <property type="match status" value="2"/>
</dbReference>
<dbReference type="InterPro" id="IPR014752">
    <property type="entry name" value="Arrestin-like_C"/>
</dbReference>
<reference evidence="2" key="1">
    <citation type="submission" date="2020-12" db="EMBL/GenBank/DDBJ databases">
        <title>Metabolic potential, ecology and presence of endohyphal bacteria is reflected in genomic diversity of Mucoromycotina.</title>
        <authorList>
            <person name="Muszewska A."/>
            <person name="Okrasinska A."/>
            <person name="Steczkiewicz K."/>
            <person name="Drgas O."/>
            <person name="Orlowska M."/>
            <person name="Perlinska-Lenart U."/>
            <person name="Aleksandrzak-Piekarczyk T."/>
            <person name="Szatraj K."/>
            <person name="Zielenkiewicz U."/>
            <person name="Pilsyk S."/>
            <person name="Malc E."/>
            <person name="Mieczkowski P."/>
            <person name="Kruszewska J.S."/>
            <person name="Biernat P."/>
            <person name="Pawlowska J."/>
        </authorList>
    </citation>
    <scope>NUCLEOTIDE SEQUENCE</scope>
    <source>
        <strain evidence="2">WA0000017839</strain>
    </source>
</reference>
<dbReference type="InterPro" id="IPR014756">
    <property type="entry name" value="Ig_E-set"/>
</dbReference>
<comment type="caution">
    <text evidence="2">The sequence shown here is derived from an EMBL/GenBank/DDBJ whole genome shotgun (WGS) entry which is preliminary data.</text>
</comment>
<accession>A0A8H7UTC6</accession>
<evidence type="ECO:0000259" key="1">
    <source>
        <dbReference type="Pfam" id="PF02752"/>
    </source>
</evidence>
<keyword evidence="3" id="KW-1185">Reference proteome</keyword>